<organism evidence="3 4">
    <name type="scientific">Aromia moschata</name>
    <dbReference type="NCBI Taxonomy" id="1265417"/>
    <lineage>
        <taxon>Eukaryota</taxon>
        <taxon>Metazoa</taxon>
        <taxon>Ecdysozoa</taxon>
        <taxon>Arthropoda</taxon>
        <taxon>Hexapoda</taxon>
        <taxon>Insecta</taxon>
        <taxon>Pterygota</taxon>
        <taxon>Neoptera</taxon>
        <taxon>Endopterygota</taxon>
        <taxon>Coleoptera</taxon>
        <taxon>Polyphaga</taxon>
        <taxon>Cucujiformia</taxon>
        <taxon>Chrysomeloidea</taxon>
        <taxon>Cerambycidae</taxon>
        <taxon>Cerambycinae</taxon>
        <taxon>Callichromatini</taxon>
        <taxon>Aromia</taxon>
    </lineage>
</organism>
<dbReference type="InterPro" id="IPR001878">
    <property type="entry name" value="Znf_CCHC"/>
</dbReference>
<dbReference type="InterPro" id="IPR021109">
    <property type="entry name" value="Peptidase_aspartic_dom_sf"/>
</dbReference>
<keyword evidence="4" id="KW-1185">Reference proteome</keyword>
<keyword evidence="1" id="KW-0479">Metal-binding</keyword>
<feature type="domain" description="CCHC-type" evidence="2">
    <location>
        <begin position="267"/>
        <end position="280"/>
    </location>
</feature>
<dbReference type="PROSITE" id="PS50158">
    <property type="entry name" value="ZF_CCHC"/>
    <property type="match status" value="1"/>
</dbReference>
<dbReference type="SUPFAM" id="SSF50630">
    <property type="entry name" value="Acid proteases"/>
    <property type="match status" value="1"/>
</dbReference>
<dbReference type="EMBL" id="JAPWTK010000600">
    <property type="protein sequence ID" value="KAJ8937923.1"/>
    <property type="molecule type" value="Genomic_DNA"/>
</dbReference>
<evidence type="ECO:0000313" key="3">
    <source>
        <dbReference type="EMBL" id="KAJ8937923.1"/>
    </source>
</evidence>
<evidence type="ECO:0000256" key="1">
    <source>
        <dbReference type="PROSITE-ProRule" id="PRU00047"/>
    </source>
</evidence>
<keyword evidence="1" id="KW-0862">Zinc</keyword>
<name>A0AAV8XHI5_9CUCU</name>
<dbReference type="Proteomes" id="UP001162162">
    <property type="component" value="Unassembled WGS sequence"/>
</dbReference>
<feature type="non-terminal residue" evidence="3">
    <location>
        <position position="443"/>
    </location>
</feature>
<protein>
    <recommendedName>
        <fullName evidence="2">CCHC-type domain-containing protein</fullName>
    </recommendedName>
</protein>
<dbReference type="InterPro" id="IPR036875">
    <property type="entry name" value="Znf_CCHC_sf"/>
</dbReference>
<dbReference type="Gene3D" id="4.10.60.10">
    <property type="entry name" value="Zinc finger, CCHC-type"/>
    <property type="match status" value="1"/>
</dbReference>
<proteinExistence type="predicted"/>
<evidence type="ECO:0000259" key="2">
    <source>
        <dbReference type="PROSITE" id="PS50158"/>
    </source>
</evidence>
<keyword evidence="1" id="KW-0863">Zinc-finger</keyword>
<dbReference type="GO" id="GO:0003676">
    <property type="term" value="F:nucleic acid binding"/>
    <property type="evidence" value="ECO:0007669"/>
    <property type="project" value="InterPro"/>
</dbReference>
<evidence type="ECO:0000313" key="4">
    <source>
        <dbReference type="Proteomes" id="UP001162162"/>
    </source>
</evidence>
<gene>
    <name evidence="3" type="ORF">NQ318_005530</name>
</gene>
<dbReference type="GO" id="GO:0008270">
    <property type="term" value="F:zinc ion binding"/>
    <property type="evidence" value="ECO:0007669"/>
    <property type="project" value="UniProtKB-KW"/>
</dbReference>
<dbReference type="AlphaFoldDB" id="A0AAV8XHI5"/>
<reference evidence="3" key="1">
    <citation type="journal article" date="2023" name="Insect Mol. Biol.">
        <title>Genome sequencing provides insights into the evolution of gene families encoding plant cell wall-degrading enzymes in longhorned beetles.</title>
        <authorList>
            <person name="Shin N.R."/>
            <person name="Okamura Y."/>
            <person name="Kirsch R."/>
            <person name="Pauchet Y."/>
        </authorList>
    </citation>
    <scope>NUCLEOTIDE SEQUENCE</scope>
    <source>
        <strain evidence="3">AMC_N1</strain>
    </source>
</reference>
<sequence length="443" mass="50525">MINQTYTNRTIPSTQSTGLATRFAELNLSPARADDTLLWERARYADPGRWNLKYDGVSSVNNFLDRVEELRKSRGVSKPQLLRSAAELFTRDALLWFRTNQFSSWDDLVAQLRDAFQPYDYENGIWEELRRRTQGVPKRVVIFIASMEQLFNRLAEKPSEEAGVRLIRRNLLPYIQTQLSLRTITSVRELVQACRAIEETEIRVQRFCPPPTNYRQLLEPELAYHKPSVAHPPSISTVISDSSETIPPNIAEVSHTVTNSELRVATCWNCRNTGHRFRQCGQPRRIFCFKCGHDNTTFSSMHKEDKRPYLNVTIYGRSFLGLLDSGCATTVLGASGWKILKGLCNLNTDDIRTCTVANGQICEIMPSIPHELILGVDFWRTMGIIPDLFANVWSFRSEHDSVNHEIVAIHPMDSLTAEQRERLIKVVDASFAKMGDKLGCTDL</sequence>
<comment type="caution">
    <text evidence="3">The sequence shown here is derived from an EMBL/GenBank/DDBJ whole genome shotgun (WGS) entry which is preliminary data.</text>
</comment>
<accession>A0AAV8XHI5</accession>
<dbReference type="SUPFAM" id="SSF57756">
    <property type="entry name" value="Retrovirus zinc finger-like domains"/>
    <property type="match status" value="1"/>
</dbReference>